<keyword evidence="1" id="KW-0285">Flavoprotein</keyword>
<dbReference type="RefSeq" id="WP_170821481.1">
    <property type="nucleotide sequence ID" value="NZ_JAAOXG010000020.1"/>
</dbReference>
<keyword evidence="3" id="KW-0812">Transmembrane</keyword>
<dbReference type="Proteomes" id="UP000539052">
    <property type="component" value="Unassembled WGS sequence"/>
</dbReference>
<feature type="transmembrane region" description="Helical" evidence="3">
    <location>
        <begin position="370"/>
        <end position="399"/>
    </location>
</feature>
<feature type="domain" description="Flavodoxin-like fold" evidence="5">
    <location>
        <begin position="1"/>
        <end position="153"/>
    </location>
</feature>
<organism evidence="6 7">
    <name type="scientific">Lacrimispora defluvii</name>
    <dbReference type="NCBI Taxonomy" id="2719233"/>
    <lineage>
        <taxon>Bacteria</taxon>
        <taxon>Bacillati</taxon>
        <taxon>Bacillota</taxon>
        <taxon>Clostridia</taxon>
        <taxon>Lachnospirales</taxon>
        <taxon>Lachnospiraceae</taxon>
        <taxon>Lacrimispora</taxon>
    </lineage>
</organism>
<keyword evidence="3" id="KW-1133">Transmembrane helix</keyword>
<dbReference type="InterPro" id="IPR029039">
    <property type="entry name" value="Flavoprotein-like_sf"/>
</dbReference>
<dbReference type="PANTHER" id="PTHR43278:SF2">
    <property type="entry name" value="IRON-SULFUR FLAVOPROTEIN"/>
    <property type="match status" value="1"/>
</dbReference>
<dbReference type="InterPro" id="IPR051796">
    <property type="entry name" value="ISF_SsuE-like"/>
</dbReference>
<feature type="transmembrane region" description="Helical" evidence="3">
    <location>
        <begin position="479"/>
        <end position="499"/>
    </location>
</feature>
<feature type="transmembrane region" description="Helical" evidence="3">
    <location>
        <begin position="406"/>
        <end position="430"/>
    </location>
</feature>
<evidence type="ECO:0000259" key="4">
    <source>
        <dbReference type="Pfam" id="PF02036"/>
    </source>
</evidence>
<dbReference type="SUPFAM" id="SSF55718">
    <property type="entry name" value="SCP-like"/>
    <property type="match status" value="1"/>
</dbReference>
<dbReference type="Pfam" id="PF02036">
    <property type="entry name" value="SCP2"/>
    <property type="match status" value="1"/>
</dbReference>
<accession>A0ABX1VPC2</accession>
<keyword evidence="3" id="KW-0472">Membrane</keyword>
<dbReference type="SUPFAM" id="SSF52218">
    <property type="entry name" value="Flavoproteins"/>
    <property type="match status" value="1"/>
</dbReference>
<proteinExistence type="predicted"/>
<feature type="transmembrane region" description="Helical" evidence="3">
    <location>
        <begin position="436"/>
        <end position="458"/>
    </location>
</feature>
<keyword evidence="2" id="KW-0288">FMN</keyword>
<sequence>MNVLIINGSPKGAKSNSLKLTEAFLQGMKETSTVQSETLTVSKLDIKPCIGCFHCWKKTPGKCCISDDMTVVIEKILSADVLIYSFPLYYFGLPSQLKTLIDRQLPMVLPFMNNGTHSGAHSSRYDMSDKRYVLISTCGFYTAEGNYDAIDAQFSHHLGKGGYESIYCGQGELFGIPELKNRTEEYLEYARVAGREFAEGSITKETRNLLSQPLFPRDVFERMADASWGIEPPDQNRVQEKSHPAITFTRQMAALYRKDSWNGKDLVLEMHYTDEDKTAQLIMGKDGCKVLTQDFQPFTTRISTPLSVWMSIAKGEIDGQTALMKHLYQVDGDFQLMLHWDDYLGSSSKPDVQQVVPEKKSNMTLMLLPWFPLWFIGITQPVLGGILSILISTALPIFFFRYQPTVFDVFSGFTTAFLGILAISGFSPVVLVPVSYFIFGLMWSLTLFLEIPLTAYYSMNEYGGKSAFKNPLFIKTNRILTACWGILYLATPLWTYLFLFSDYKAPLSVINTALPFLLGCFTKWFQKWYPAHYAASKKAKN</sequence>
<evidence type="ECO:0000256" key="2">
    <source>
        <dbReference type="ARBA" id="ARBA00022643"/>
    </source>
</evidence>
<gene>
    <name evidence="6" type="ORF">G9470_10910</name>
</gene>
<dbReference type="PANTHER" id="PTHR43278">
    <property type="entry name" value="NAD(P)H-DEPENDENT FMN-CONTAINING OXIDOREDUCTASE YWQN-RELATED"/>
    <property type="match status" value="1"/>
</dbReference>
<evidence type="ECO:0000256" key="3">
    <source>
        <dbReference type="SAM" id="Phobius"/>
    </source>
</evidence>
<comment type="caution">
    <text evidence="6">The sequence shown here is derived from an EMBL/GenBank/DDBJ whole genome shotgun (WGS) entry which is preliminary data.</text>
</comment>
<evidence type="ECO:0000259" key="5">
    <source>
        <dbReference type="Pfam" id="PF02525"/>
    </source>
</evidence>
<dbReference type="Pfam" id="PF02525">
    <property type="entry name" value="Flavodoxin_2"/>
    <property type="match status" value="1"/>
</dbReference>
<protein>
    <submittedName>
        <fullName evidence="6">NAD(P)H dehydrogenase</fullName>
    </submittedName>
</protein>
<dbReference type="InterPro" id="IPR003033">
    <property type="entry name" value="SCP2_sterol-bd_dom"/>
</dbReference>
<keyword evidence="7" id="KW-1185">Reference proteome</keyword>
<dbReference type="Gene3D" id="3.40.50.360">
    <property type="match status" value="1"/>
</dbReference>
<feature type="transmembrane region" description="Helical" evidence="3">
    <location>
        <begin position="505"/>
        <end position="525"/>
    </location>
</feature>
<name>A0ABX1VPC2_9FIRM</name>
<feature type="domain" description="SCP2" evidence="4">
    <location>
        <begin position="267"/>
        <end position="341"/>
    </location>
</feature>
<evidence type="ECO:0000256" key="1">
    <source>
        <dbReference type="ARBA" id="ARBA00022630"/>
    </source>
</evidence>
<dbReference type="EMBL" id="JAAOXG010000020">
    <property type="protein sequence ID" value="NNJ30295.1"/>
    <property type="molecule type" value="Genomic_DNA"/>
</dbReference>
<reference evidence="6 7" key="1">
    <citation type="submission" date="2020-03" db="EMBL/GenBank/DDBJ databases">
        <title>Genome Sequence of industrial isolate, B5A.</title>
        <authorList>
            <person name="Sharma S."/>
            <person name="Patil P.B."/>
            <person name="Korpole S."/>
        </authorList>
    </citation>
    <scope>NUCLEOTIDE SEQUENCE [LARGE SCALE GENOMIC DNA]</scope>
    <source>
        <strain evidence="6 7">PI-S10-B5A</strain>
    </source>
</reference>
<dbReference type="InterPro" id="IPR003680">
    <property type="entry name" value="Flavodoxin_fold"/>
</dbReference>
<dbReference type="InterPro" id="IPR036527">
    <property type="entry name" value="SCP2_sterol-bd_dom_sf"/>
</dbReference>
<dbReference type="Gene3D" id="3.30.1050.10">
    <property type="entry name" value="SCP2 sterol-binding domain"/>
    <property type="match status" value="1"/>
</dbReference>
<evidence type="ECO:0000313" key="6">
    <source>
        <dbReference type="EMBL" id="NNJ30295.1"/>
    </source>
</evidence>
<evidence type="ECO:0000313" key="7">
    <source>
        <dbReference type="Proteomes" id="UP000539052"/>
    </source>
</evidence>